<dbReference type="PANTHER" id="PTHR30041:SF8">
    <property type="entry name" value="PROTEIN YFFB"/>
    <property type="match status" value="1"/>
</dbReference>
<accession>A0A9X2EGI0</accession>
<dbReference type="RefSeq" id="WP_252113787.1">
    <property type="nucleotide sequence ID" value="NZ_JAMSHT010000001.1"/>
</dbReference>
<dbReference type="AlphaFoldDB" id="A0A9X2EGI0"/>
<dbReference type="Gene3D" id="3.40.30.10">
    <property type="entry name" value="Glutaredoxin"/>
    <property type="match status" value="1"/>
</dbReference>
<proteinExistence type="inferred from homology"/>
<organism evidence="3 4">
    <name type="scientific">Sphingomicrobium sediminis</name>
    <dbReference type="NCBI Taxonomy" id="2950949"/>
    <lineage>
        <taxon>Bacteria</taxon>
        <taxon>Pseudomonadati</taxon>
        <taxon>Pseudomonadota</taxon>
        <taxon>Alphaproteobacteria</taxon>
        <taxon>Sphingomonadales</taxon>
        <taxon>Sphingomonadaceae</taxon>
        <taxon>Sphingomicrobium</taxon>
    </lineage>
</organism>
<dbReference type="PANTHER" id="PTHR30041">
    <property type="entry name" value="ARSENATE REDUCTASE"/>
    <property type="match status" value="1"/>
</dbReference>
<evidence type="ECO:0000313" key="4">
    <source>
        <dbReference type="Proteomes" id="UP001155128"/>
    </source>
</evidence>
<gene>
    <name evidence="3" type="ORF">NDO55_07165</name>
</gene>
<sequence>MITMYGIPNCDTVKKAKNWFEKRQIPYTFHDYKKSGVDKETLEMWVLEHGWEPLLNKRGTTFRQLPDVLKQDMDGDKAITLMVAHPSMIKRPVVTDGDTILIGYDSTGYEKMTGIAD</sequence>
<protein>
    <submittedName>
        <fullName evidence="3">ArsC family reductase</fullName>
    </submittedName>
</protein>
<dbReference type="Proteomes" id="UP001155128">
    <property type="component" value="Unassembled WGS sequence"/>
</dbReference>
<dbReference type="EMBL" id="JAMSHT010000001">
    <property type="protein sequence ID" value="MCM8557598.1"/>
    <property type="molecule type" value="Genomic_DNA"/>
</dbReference>
<keyword evidence="4" id="KW-1185">Reference proteome</keyword>
<comment type="caution">
    <text evidence="3">The sequence shown here is derived from an EMBL/GenBank/DDBJ whole genome shotgun (WGS) entry which is preliminary data.</text>
</comment>
<dbReference type="SUPFAM" id="SSF52833">
    <property type="entry name" value="Thioredoxin-like"/>
    <property type="match status" value="1"/>
</dbReference>
<dbReference type="NCBIfam" id="NF008107">
    <property type="entry name" value="PRK10853.1"/>
    <property type="match status" value="1"/>
</dbReference>
<evidence type="ECO:0000256" key="1">
    <source>
        <dbReference type="ARBA" id="ARBA00007198"/>
    </source>
</evidence>
<reference evidence="3" key="1">
    <citation type="submission" date="2022-06" db="EMBL/GenBank/DDBJ databases">
        <title>Sphingomicrobium sedimins sp. nov., a marine bacterium isolated from tidal flat.</title>
        <authorList>
            <person name="Kim C.-H."/>
            <person name="Yoo Y."/>
            <person name="Kim J.-J."/>
        </authorList>
    </citation>
    <scope>NUCLEOTIDE SEQUENCE</scope>
    <source>
        <strain evidence="3">GRR-S6-50</strain>
    </source>
</reference>
<name>A0A9X2EGI0_9SPHN</name>
<dbReference type="NCBIfam" id="TIGR01617">
    <property type="entry name" value="arsC_related"/>
    <property type="match status" value="1"/>
</dbReference>
<dbReference type="PROSITE" id="PS51353">
    <property type="entry name" value="ARSC"/>
    <property type="match status" value="1"/>
</dbReference>
<dbReference type="CDD" id="cd03035">
    <property type="entry name" value="ArsC_Yffb"/>
    <property type="match status" value="1"/>
</dbReference>
<dbReference type="InterPro" id="IPR036249">
    <property type="entry name" value="Thioredoxin-like_sf"/>
</dbReference>
<dbReference type="InterPro" id="IPR006504">
    <property type="entry name" value="Tscrpt_reg_Spx/MgsR"/>
</dbReference>
<dbReference type="InterPro" id="IPR006660">
    <property type="entry name" value="Arsenate_reductase-like"/>
</dbReference>
<comment type="similarity">
    <text evidence="1 2">Belongs to the ArsC family.</text>
</comment>
<dbReference type="Pfam" id="PF03960">
    <property type="entry name" value="ArsC"/>
    <property type="match status" value="1"/>
</dbReference>
<evidence type="ECO:0000313" key="3">
    <source>
        <dbReference type="EMBL" id="MCM8557598.1"/>
    </source>
</evidence>
<evidence type="ECO:0000256" key="2">
    <source>
        <dbReference type="PROSITE-ProRule" id="PRU01282"/>
    </source>
</evidence>